<feature type="compositionally biased region" description="Polar residues" evidence="1">
    <location>
        <begin position="146"/>
        <end position="160"/>
    </location>
</feature>
<dbReference type="HOGENOM" id="CLU_358267_0_0_1"/>
<feature type="compositionally biased region" description="Basic and acidic residues" evidence="1">
    <location>
        <begin position="263"/>
        <end position="283"/>
    </location>
</feature>
<feature type="compositionally biased region" description="Polar residues" evidence="1">
    <location>
        <begin position="338"/>
        <end position="354"/>
    </location>
</feature>
<accession>R7YGC1</accession>
<sequence length="838" mass="91986">MALIRYSREELLRFKDSPLAQKPDGLPSIEQWMEPSEQAQRTKRTQGSRGDEQATNNENGQQRPSLLGMKPLHRTTSAHSEDVLLGPSKATFTSASRIKTFADLSDKGANDDDSLGRDRAKDRMNLGGMGRFGRDKDNDRLRDRSGATNGRQEGESWNTARSRKSLGLPEEGDRVQKNGDRDRERWRPEADTDANADAVRRNGMAKARFEQPWGREDSAAKEGDGSKIGAARTGWRDRERGAGRQWGSQPVESDPEWMDSQASDEKKKVHTQEDFQKWKERMKAGNATGEEKTEPEEPLQVPRESTTAKPSKPVTPLALEGGQEQWFGKWGDMKKPDSTTPDSTPVSKPQQTKAKASRFKGFFAPAETPTAADSPTAPPDTAPTAAPSSPPPAAISNDEDRAGFDRILSMLSGTTLGAQSPQSQMTAAPKQLDFFGNEAKPSVPPGLSQHHRMDGPDLGRVSLPRSREERAAFVDAALAPRAAQVEPKPKQFFPFSLAEQGLDGTHPSRPEFEAFGGARLEEPTPRKDAIHDVLNAQRLHGQPGPQSLGLDNNRQFLLDLMSQTRGPASQPPNPNFIPLQPRSNPLDALSSMERSTRRAPDPEDMPPQYKQPTQDNMREMLARRQTNPFPPQMRDVAPKRPPPSFYDDPSLATLQRHSTNEQPRPQITNMGIPQHPPTLDHQYMMKPPPGIGGQQQDRPLAPPPGFGPPPQSHRQPPSFANPALSFAQGNPSFGAPQPQQQPQLPQPQQQRGMALPHMYGGHMPPQGPPGFFGVANSAMQGPMPPGFGGQRHQEAFLMQQGHGMGGKDAYGGLGSMEQALLEEYRLRGGGRPQGGFGM</sequence>
<feature type="region of interest" description="Disordered" evidence="1">
    <location>
        <begin position="562"/>
        <end position="771"/>
    </location>
</feature>
<gene>
    <name evidence="2" type="ORF">W97_00069</name>
</gene>
<dbReference type="RefSeq" id="XP_007776176.1">
    <property type="nucleotide sequence ID" value="XM_007777986.1"/>
</dbReference>
<dbReference type="GeneID" id="19897380"/>
<dbReference type="STRING" id="1168221.R7YGC1"/>
<feature type="compositionally biased region" description="Basic and acidic residues" evidence="1">
    <location>
        <begin position="132"/>
        <end position="145"/>
    </location>
</feature>
<feature type="compositionally biased region" description="Polar residues" evidence="1">
    <location>
        <begin position="411"/>
        <end position="426"/>
    </location>
</feature>
<dbReference type="Proteomes" id="UP000016924">
    <property type="component" value="Unassembled WGS sequence"/>
</dbReference>
<dbReference type="EMBL" id="JH767554">
    <property type="protein sequence ID" value="EON60859.1"/>
    <property type="molecule type" value="Genomic_DNA"/>
</dbReference>
<feature type="compositionally biased region" description="Low complexity" evidence="1">
    <location>
        <begin position="364"/>
        <end position="375"/>
    </location>
</feature>
<feature type="region of interest" description="Disordered" evidence="1">
    <location>
        <begin position="500"/>
        <end position="527"/>
    </location>
</feature>
<dbReference type="OrthoDB" id="2504266at2759"/>
<feature type="compositionally biased region" description="Polar residues" evidence="1">
    <location>
        <begin position="652"/>
        <end position="671"/>
    </location>
</feature>
<reference evidence="3" key="1">
    <citation type="submission" date="2012-06" db="EMBL/GenBank/DDBJ databases">
        <title>The genome sequence of Coniosporium apollinis CBS 100218.</title>
        <authorList>
            <consortium name="The Broad Institute Genome Sequencing Platform"/>
            <person name="Cuomo C."/>
            <person name="Gorbushina A."/>
            <person name="Noack S."/>
            <person name="Walker B."/>
            <person name="Young S.K."/>
            <person name="Zeng Q."/>
            <person name="Gargeya S."/>
            <person name="Fitzgerald M."/>
            <person name="Haas B."/>
            <person name="Abouelleil A."/>
            <person name="Alvarado L."/>
            <person name="Arachchi H.M."/>
            <person name="Berlin A.M."/>
            <person name="Chapman S.B."/>
            <person name="Goldberg J."/>
            <person name="Griggs A."/>
            <person name="Gujja S."/>
            <person name="Hansen M."/>
            <person name="Howarth C."/>
            <person name="Imamovic A."/>
            <person name="Larimer J."/>
            <person name="McCowan C."/>
            <person name="Montmayeur A."/>
            <person name="Murphy C."/>
            <person name="Neiman D."/>
            <person name="Pearson M."/>
            <person name="Priest M."/>
            <person name="Roberts A."/>
            <person name="Saif S."/>
            <person name="Shea T."/>
            <person name="Sisk P."/>
            <person name="Sykes S."/>
            <person name="Wortman J."/>
            <person name="Nusbaum C."/>
            <person name="Birren B."/>
        </authorList>
    </citation>
    <scope>NUCLEOTIDE SEQUENCE [LARGE SCALE GENOMIC DNA]</scope>
    <source>
        <strain evidence="3">CBS 100218</strain>
    </source>
</reference>
<protein>
    <submittedName>
        <fullName evidence="2">Uncharacterized protein</fullName>
    </submittedName>
</protein>
<evidence type="ECO:0000313" key="3">
    <source>
        <dbReference type="Proteomes" id="UP000016924"/>
    </source>
</evidence>
<evidence type="ECO:0000313" key="2">
    <source>
        <dbReference type="EMBL" id="EON60859.1"/>
    </source>
</evidence>
<feature type="compositionally biased region" description="Basic and acidic residues" evidence="1">
    <location>
        <begin position="171"/>
        <end position="190"/>
    </location>
</feature>
<feature type="compositionally biased region" description="Basic and acidic residues" evidence="1">
    <location>
        <begin position="104"/>
        <end position="124"/>
    </location>
</feature>
<feature type="region of interest" description="Disordered" evidence="1">
    <location>
        <begin position="16"/>
        <end position="461"/>
    </location>
</feature>
<feature type="compositionally biased region" description="Pro residues" evidence="1">
    <location>
        <begin position="700"/>
        <end position="711"/>
    </location>
</feature>
<feature type="compositionally biased region" description="Basic and acidic residues" evidence="1">
    <location>
        <begin position="207"/>
        <end position="225"/>
    </location>
</feature>
<feature type="compositionally biased region" description="Polar residues" evidence="1">
    <location>
        <begin position="47"/>
        <end position="64"/>
    </location>
</feature>
<evidence type="ECO:0000256" key="1">
    <source>
        <dbReference type="SAM" id="MobiDB-lite"/>
    </source>
</evidence>
<keyword evidence="3" id="KW-1185">Reference proteome</keyword>
<dbReference type="eggNOG" id="ENOG502S7KY">
    <property type="taxonomic scope" value="Eukaryota"/>
</dbReference>
<dbReference type="InterPro" id="IPR046784">
    <property type="entry name" value="Eap1"/>
</dbReference>
<dbReference type="Pfam" id="PF20566">
    <property type="entry name" value="Eap1"/>
    <property type="match status" value="1"/>
</dbReference>
<proteinExistence type="predicted"/>
<dbReference type="AlphaFoldDB" id="R7YGC1"/>
<feature type="compositionally biased region" description="Low complexity" evidence="1">
    <location>
        <begin position="736"/>
        <end position="750"/>
    </location>
</feature>
<dbReference type="OMA" id="PAEEWMG"/>
<organism evidence="2 3">
    <name type="scientific">Coniosporium apollinis (strain CBS 100218)</name>
    <name type="common">Rock-inhabiting black yeast</name>
    <dbReference type="NCBI Taxonomy" id="1168221"/>
    <lineage>
        <taxon>Eukaryota</taxon>
        <taxon>Fungi</taxon>
        <taxon>Dikarya</taxon>
        <taxon>Ascomycota</taxon>
        <taxon>Pezizomycotina</taxon>
        <taxon>Dothideomycetes</taxon>
        <taxon>Dothideomycetes incertae sedis</taxon>
        <taxon>Coniosporium</taxon>
    </lineage>
</organism>
<name>R7YGC1_CONA1</name>